<dbReference type="AlphaFoldDB" id="A0A2N2EA36"/>
<sequence>MKKMFRYLLVPTILMVAMCFSELKAQEWTQNPWFRTDKPAGGASAFITVTNSSRIKDLTIMPLNSGVYKSLLKERIWAVPVASASGYEMKSADAEISFPAQVIYFTYKKDKKPVASKPTEALHLAFMVTYNDGGQQISKIVSGQLLGAEQLLDKNAGDVGHSLKFELTDKALGLRPLPRVTLKTKINYPMFISLGDAKFLVEGGEAVNIEGTLKSVNAKVVEAPEPGNYDFDFEIKIPNYGWVQVWNQDGTRKKLRASVDSSGVILTVVPQDLSGILGSKDNTVFGSGRKKTIFLRTFVSPGLEFFWGATMDEVGSRVFSDKNERALIASERYTAFSLPAGNVSFMYRPAGTTNTNRFFIAELPVSRRQKGKFTIRQGVITSDTN</sequence>
<organism evidence="2 3">
    <name type="scientific">Candidatus Falkowbacteria bacterium HGW-Falkowbacteria-1</name>
    <dbReference type="NCBI Taxonomy" id="2013768"/>
    <lineage>
        <taxon>Bacteria</taxon>
        <taxon>Candidatus Falkowiibacteriota</taxon>
    </lineage>
</organism>
<evidence type="ECO:0000313" key="2">
    <source>
        <dbReference type="EMBL" id="PKM91559.1"/>
    </source>
</evidence>
<proteinExistence type="predicted"/>
<dbReference type="EMBL" id="PHAI01000002">
    <property type="protein sequence ID" value="PKM91559.1"/>
    <property type="molecule type" value="Genomic_DNA"/>
</dbReference>
<keyword evidence="1" id="KW-0732">Signal</keyword>
<feature type="signal peptide" evidence="1">
    <location>
        <begin position="1"/>
        <end position="25"/>
    </location>
</feature>
<name>A0A2N2EA36_9BACT</name>
<dbReference type="Proteomes" id="UP000233517">
    <property type="component" value="Unassembled WGS sequence"/>
</dbReference>
<comment type="caution">
    <text evidence="2">The sequence shown here is derived from an EMBL/GenBank/DDBJ whole genome shotgun (WGS) entry which is preliminary data.</text>
</comment>
<gene>
    <name evidence="2" type="ORF">CVU82_03110</name>
</gene>
<evidence type="ECO:0000256" key="1">
    <source>
        <dbReference type="SAM" id="SignalP"/>
    </source>
</evidence>
<reference evidence="2 3" key="1">
    <citation type="journal article" date="2017" name="ISME J.">
        <title>Potential for microbial H2 and metal transformations associated with novel bacteria and archaea in deep terrestrial subsurface sediments.</title>
        <authorList>
            <person name="Hernsdorf A.W."/>
            <person name="Amano Y."/>
            <person name="Miyakawa K."/>
            <person name="Ise K."/>
            <person name="Suzuki Y."/>
            <person name="Anantharaman K."/>
            <person name="Probst A."/>
            <person name="Burstein D."/>
            <person name="Thomas B.C."/>
            <person name="Banfield J.F."/>
        </authorList>
    </citation>
    <scope>NUCLEOTIDE SEQUENCE [LARGE SCALE GENOMIC DNA]</scope>
    <source>
        <strain evidence="2">HGW-Falkowbacteria-1</strain>
    </source>
</reference>
<feature type="chain" id="PRO_5014774649" evidence="1">
    <location>
        <begin position="26"/>
        <end position="385"/>
    </location>
</feature>
<accession>A0A2N2EA36</accession>
<evidence type="ECO:0000313" key="3">
    <source>
        <dbReference type="Proteomes" id="UP000233517"/>
    </source>
</evidence>
<protein>
    <submittedName>
        <fullName evidence="2">Uncharacterized protein</fullName>
    </submittedName>
</protein>